<evidence type="ECO:0000313" key="1">
    <source>
        <dbReference type="EnsemblMetazoa" id="XP_026295373"/>
    </source>
</evidence>
<protein>
    <submittedName>
        <fullName evidence="3">Uncharacterized protein LOC107965799</fullName>
    </submittedName>
</protein>
<dbReference type="KEGG" id="ame:107965799"/>
<evidence type="ECO:0000313" key="2">
    <source>
        <dbReference type="Proteomes" id="UP000005203"/>
    </source>
</evidence>
<dbReference type="RefSeq" id="XP_026295373.1">
    <property type="nucleotide sequence ID" value="XM_026439588.1"/>
</dbReference>
<sequence length="114" mass="13670">MLLYLLRIGIQKLMRKSSWTFRRGLLSTKIHVFGNTIDKYIIRINTRDQHQKNYQSRIIYNVPQDFNGTLRLIFFLLRIGCPSLKYMLKIDASLTENAHSTMRVFHRFYEIIES</sequence>
<dbReference type="GeneID" id="107965799"/>
<name>A0A7M7KZF9_APIME</name>
<dbReference type="Proteomes" id="UP000005203">
    <property type="component" value="Linkage group LG3"/>
</dbReference>
<reference evidence="3" key="2">
    <citation type="submission" date="2025-04" db="UniProtKB">
        <authorList>
            <consortium name="RefSeq"/>
        </authorList>
    </citation>
    <scope>IDENTIFICATION</scope>
    <source>
        <strain evidence="3">DH4</strain>
        <tissue evidence="3">Whole body</tissue>
    </source>
</reference>
<organism evidence="1">
    <name type="scientific">Apis mellifera</name>
    <name type="common">Honeybee</name>
    <dbReference type="NCBI Taxonomy" id="7460"/>
    <lineage>
        <taxon>Eukaryota</taxon>
        <taxon>Metazoa</taxon>
        <taxon>Ecdysozoa</taxon>
        <taxon>Arthropoda</taxon>
        <taxon>Hexapoda</taxon>
        <taxon>Insecta</taxon>
        <taxon>Pterygota</taxon>
        <taxon>Neoptera</taxon>
        <taxon>Endopterygota</taxon>
        <taxon>Hymenoptera</taxon>
        <taxon>Apocrita</taxon>
        <taxon>Aculeata</taxon>
        <taxon>Apoidea</taxon>
        <taxon>Anthophila</taxon>
        <taxon>Apidae</taxon>
        <taxon>Apis</taxon>
    </lineage>
</organism>
<reference evidence="1" key="1">
    <citation type="submission" date="2021-01" db="UniProtKB">
        <authorList>
            <consortium name="EnsemblMetazoa"/>
        </authorList>
    </citation>
    <scope>IDENTIFICATION</scope>
    <source>
        <strain evidence="1">DH4</strain>
    </source>
</reference>
<dbReference type="AlphaFoldDB" id="A0A7M7KZF9"/>
<gene>
    <name evidence="3" type="primary">LOC107965799</name>
</gene>
<accession>A0A7M7KZF9</accession>
<evidence type="ECO:0000313" key="3">
    <source>
        <dbReference type="RefSeq" id="XP_026295373.1"/>
    </source>
</evidence>
<keyword evidence="2" id="KW-1185">Reference proteome</keyword>
<dbReference type="EnsemblMetazoa" id="XM_026439588">
    <property type="protein sequence ID" value="XP_026295373"/>
    <property type="gene ID" value="LOC107965799"/>
</dbReference>
<proteinExistence type="predicted"/>
<accession>A0A8B8GVT5</accession>